<dbReference type="Proteomes" id="UP000324974">
    <property type="component" value="Chromosome"/>
</dbReference>
<proteinExistence type="predicted"/>
<evidence type="ECO:0000313" key="3">
    <source>
        <dbReference type="EMBL" id="QEL14321.1"/>
    </source>
</evidence>
<name>A0A5C1A5C1_9BACT</name>
<accession>A0A5C1A5C1</accession>
<keyword evidence="2" id="KW-0812">Transmembrane</keyword>
<gene>
    <name evidence="3" type="ORF">PX52LOC_01201</name>
</gene>
<dbReference type="AlphaFoldDB" id="A0A5C1A5C1"/>
<protein>
    <submittedName>
        <fullName evidence="3">Uncharacterized protein</fullName>
    </submittedName>
</protein>
<feature type="transmembrane region" description="Helical" evidence="2">
    <location>
        <begin position="18"/>
        <end position="40"/>
    </location>
</feature>
<dbReference type="EMBL" id="CP042425">
    <property type="protein sequence ID" value="QEL14321.1"/>
    <property type="molecule type" value="Genomic_DNA"/>
</dbReference>
<evidence type="ECO:0000256" key="1">
    <source>
        <dbReference type="SAM" id="MobiDB-lite"/>
    </source>
</evidence>
<evidence type="ECO:0000313" key="4">
    <source>
        <dbReference type="Proteomes" id="UP000324974"/>
    </source>
</evidence>
<dbReference type="KEGG" id="lrs:PX52LOC_01201"/>
<keyword evidence="2" id="KW-0472">Membrane</keyword>
<reference evidence="4" key="1">
    <citation type="submission" date="2019-08" db="EMBL/GenBank/DDBJ databases">
        <title>Limnoglobus roseus gen. nov., sp. nov., a novel freshwater planctomycete with a giant genome from the family Gemmataceae.</title>
        <authorList>
            <person name="Kulichevskaya I.S."/>
            <person name="Naumoff D.G."/>
            <person name="Miroshnikov K."/>
            <person name="Ivanova A."/>
            <person name="Philippov D.A."/>
            <person name="Hakobyan A."/>
            <person name="Rijpstra I.C."/>
            <person name="Sinninghe Damste J.S."/>
            <person name="Liesack W."/>
            <person name="Dedysh S.N."/>
        </authorList>
    </citation>
    <scope>NUCLEOTIDE SEQUENCE [LARGE SCALE GENOMIC DNA]</scope>
    <source>
        <strain evidence="4">PX52</strain>
    </source>
</reference>
<organism evidence="3 4">
    <name type="scientific">Limnoglobus roseus</name>
    <dbReference type="NCBI Taxonomy" id="2598579"/>
    <lineage>
        <taxon>Bacteria</taxon>
        <taxon>Pseudomonadati</taxon>
        <taxon>Planctomycetota</taxon>
        <taxon>Planctomycetia</taxon>
        <taxon>Gemmatales</taxon>
        <taxon>Gemmataceae</taxon>
        <taxon>Limnoglobus</taxon>
    </lineage>
</organism>
<keyword evidence="4" id="KW-1185">Reference proteome</keyword>
<keyword evidence="2" id="KW-1133">Transmembrane helix</keyword>
<feature type="region of interest" description="Disordered" evidence="1">
    <location>
        <begin position="48"/>
        <end position="68"/>
    </location>
</feature>
<sequence>MSARQAEEEVEPEQGTNWVALSLVAVVAIAMGAAGGFVFGDKRGRANNARETAEAKASSENDARAKEQAEAKAAQLIAASEKAIDDMKAVRAEVDAARKEAETARQELAKETTRTDVPEDVRTHLVALLAKCSKLQTYTEQPASYRAFMEHYADVKSEAESVELIGWPKALQAEEGLVKLAVESWELGRKMWETKIGLSGRPLEEFQFNINAAPMYGKSLRELSAKVTKATGDVTAADKLDAILKEGKDTILADFGIKWTFLAAGQPFEKAREGLKAKLKR</sequence>
<evidence type="ECO:0000256" key="2">
    <source>
        <dbReference type="SAM" id="Phobius"/>
    </source>
</evidence>
<feature type="compositionally biased region" description="Basic and acidic residues" evidence="1">
    <location>
        <begin position="51"/>
        <end position="68"/>
    </location>
</feature>